<dbReference type="KEGG" id="ccot:CCAX7_002680"/>
<evidence type="ECO:0000256" key="2">
    <source>
        <dbReference type="ARBA" id="ARBA00023015"/>
    </source>
</evidence>
<evidence type="ECO:0000313" key="6">
    <source>
        <dbReference type="Proteomes" id="UP000287394"/>
    </source>
</evidence>
<evidence type="ECO:0000256" key="1">
    <source>
        <dbReference type="ARBA" id="ARBA00022490"/>
    </source>
</evidence>
<dbReference type="InterPro" id="IPR003313">
    <property type="entry name" value="AraC-bd"/>
</dbReference>
<dbReference type="PANTHER" id="PTHR46796">
    <property type="entry name" value="HTH-TYPE TRANSCRIPTIONAL ACTIVATOR RHAS-RELATED"/>
    <property type="match status" value="1"/>
</dbReference>
<dbReference type="GO" id="GO:0043565">
    <property type="term" value="F:sequence-specific DNA binding"/>
    <property type="evidence" value="ECO:0007669"/>
    <property type="project" value="InterPro"/>
</dbReference>
<dbReference type="Pfam" id="PF12833">
    <property type="entry name" value="HTH_18"/>
    <property type="match status" value="1"/>
</dbReference>
<dbReference type="InterPro" id="IPR050204">
    <property type="entry name" value="AraC_XylS_family_regulators"/>
</dbReference>
<keyword evidence="3" id="KW-0238">DNA-binding</keyword>
<proteinExistence type="predicted"/>
<evidence type="ECO:0000256" key="3">
    <source>
        <dbReference type="ARBA" id="ARBA00023125"/>
    </source>
</evidence>
<dbReference type="AlphaFoldDB" id="A0A402CS34"/>
<dbReference type="PANTHER" id="PTHR46796:SF13">
    <property type="entry name" value="HTH-TYPE TRANSCRIPTIONAL ACTIVATOR RHAS"/>
    <property type="match status" value="1"/>
</dbReference>
<dbReference type="InterPro" id="IPR009057">
    <property type="entry name" value="Homeodomain-like_sf"/>
</dbReference>
<dbReference type="EMBL" id="AP025739">
    <property type="protein sequence ID" value="BDI28217.1"/>
    <property type="molecule type" value="Genomic_DNA"/>
</dbReference>
<dbReference type="RefSeq" id="WP_119320161.1">
    <property type="nucleotide sequence ID" value="NZ_AP025739.1"/>
</dbReference>
<sequence>MPKEDLHLPVSWDGSIFFHTPDAPASTPHRHEELEFNLVTAGRAAYLLGERRYELTRNSLVWLFPEQDHVLLDRSPDHAMWIGLFKPDLLSRLDAGSRLDADKAVLLEPAPAGNFCRRISEADGARLSALLDELQAVRQDTPWFNAGLGYLLFMSWGAYLAAEESAAGPDVHPAVEQTARLLRDDPEPLTVDQLAARVGLSASYLGRLFHQQTGITLVEFRNRQRMDRFLRLYDGEQKISALEAALETGFGSYPQFHRVFTEQMGCSPAEYKRKRQQGRRPQDE</sequence>
<name>A0A402CS34_9BACT</name>
<dbReference type="SUPFAM" id="SSF46689">
    <property type="entry name" value="Homeodomain-like"/>
    <property type="match status" value="2"/>
</dbReference>
<accession>A0A402CS34</accession>
<dbReference type="Pfam" id="PF02311">
    <property type="entry name" value="AraC_binding"/>
    <property type="match status" value="1"/>
</dbReference>
<dbReference type="GO" id="GO:0003700">
    <property type="term" value="F:DNA-binding transcription factor activity"/>
    <property type="evidence" value="ECO:0007669"/>
    <property type="project" value="InterPro"/>
</dbReference>
<keyword evidence="2" id="KW-0805">Transcription regulation</keyword>
<dbReference type="Gene3D" id="1.10.10.60">
    <property type="entry name" value="Homeodomain-like"/>
    <property type="match status" value="2"/>
</dbReference>
<keyword evidence="4" id="KW-0804">Transcription</keyword>
<dbReference type="Proteomes" id="UP000287394">
    <property type="component" value="Chromosome"/>
</dbReference>
<reference evidence="5 6" key="1">
    <citation type="journal article" date="2019" name="Int. J. Syst. Evol. Microbiol.">
        <title>Capsulimonas corticalis gen. nov., sp. nov., an aerobic capsulated bacterium, of a novel bacterial order, Capsulimonadales ord. nov., of the class Armatimonadia of the phylum Armatimonadetes.</title>
        <authorList>
            <person name="Li J."/>
            <person name="Kudo C."/>
            <person name="Tonouchi A."/>
        </authorList>
    </citation>
    <scope>NUCLEOTIDE SEQUENCE [LARGE SCALE GENOMIC DNA]</scope>
    <source>
        <strain evidence="5 6">AX-7</strain>
    </source>
</reference>
<dbReference type="InterPro" id="IPR018060">
    <property type="entry name" value="HTH_AraC"/>
</dbReference>
<organism evidence="5 6">
    <name type="scientific">Capsulimonas corticalis</name>
    <dbReference type="NCBI Taxonomy" id="2219043"/>
    <lineage>
        <taxon>Bacteria</taxon>
        <taxon>Bacillati</taxon>
        <taxon>Armatimonadota</taxon>
        <taxon>Armatimonadia</taxon>
        <taxon>Capsulimonadales</taxon>
        <taxon>Capsulimonadaceae</taxon>
        <taxon>Capsulimonas</taxon>
    </lineage>
</organism>
<protein>
    <submittedName>
        <fullName evidence="5">Uncharacterized protein</fullName>
    </submittedName>
</protein>
<dbReference type="InterPro" id="IPR014710">
    <property type="entry name" value="RmlC-like_jellyroll"/>
</dbReference>
<keyword evidence="6" id="KW-1185">Reference proteome</keyword>
<evidence type="ECO:0000313" key="5">
    <source>
        <dbReference type="EMBL" id="BDI28217.1"/>
    </source>
</evidence>
<dbReference type="SUPFAM" id="SSF51215">
    <property type="entry name" value="Regulatory protein AraC"/>
    <property type="match status" value="1"/>
</dbReference>
<dbReference type="Gene3D" id="2.60.120.10">
    <property type="entry name" value="Jelly Rolls"/>
    <property type="match status" value="1"/>
</dbReference>
<evidence type="ECO:0000256" key="4">
    <source>
        <dbReference type="ARBA" id="ARBA00023163"/>
    </source>
</evidence>
<dbReference type="PROSITE" id="PS01124">
    <property type="entry name" value="HTH_ARAC_FAMILY_2"/>
    <property type="match status" value="1"/>
</dbReference>
<dbReference type="OrthoDB" id="113759at2"/>
<dbReference type="SMART" id="SM00342">
    <property type="entry name" value="HTH_ARAC"/>
    <property type="match status" value="1"/>
</dbReference>
<keyword evidence="1" id="KW-0963">Cytoplasm</keyword>
<dbReference type="InterPro" id="IPR037923">
    <property type="entry name" value="HTH-like"/>
</dbReference>
<gene>
    <name evidence="5" type="ORF">CCAX7_002680</name>
</gene>